<comment type="caution">
    <text evidence="2">The sequence shown here is derived from an EMBL/GenBank/DDBJ whole genome shotgun (WGS) entry which is preliminary data.</text>
</comment>
<dbReference type="InterPro" id="IPR024414">
    <property type="entry name" value="Uncharacterised_PrgI"/>
</dbReference>
<evidence type="ECO:0000313" key="3">
    <source>
        <dbReference type="Proteomes" id="UP000176678"/>
    </source>
</evidence>
<dbReference type="Pfam" id="PF12666">
    <property type="entry name" value="PrgI"/>
    <property type="match status" value="1"/>
</dbReference>
<evidence type="ECO:0000256" key="1">
    <source>
        <dbReference type="SAM" id="Phobius"/>
    </source>
</evidence>
<feature type="transmembrane region" description="Helical" evidence="1">
    <location>
        <begin position="21"/>
        <end position="40"/>
    </location>
</feature>
<accession>A0A1F7VD79</accession>
<dbReference type="AlphaFoldDB" id="A0A1F7VD79"/>
<proteinExistence type="predicted"/>
<keyword evidence="1" id="KW-0472">Membrane</keyword>
<keyword evidence="1" id="KW-0812">Transmembrane</keyword>
<dbReference type="EMBL" id="MGES01000055">
    <property type="protein sequence ID" value="OGL88078.1"/>
    <property type="molecule type" value="Genomic_DNA"/>
</dbReference>
<organism evidence="2 3">
    <name type="scientific">Candidatus Uhrbacteria bacterium RIFCSPLOWO2_02_FULL_51_9</name>
    <dbReference type="NCBI Taxonomy" id="1802410"/>
    <lineage>
        <taxon>Bacteria</taxon>
        <taxon>Candidatus Uhriibacteriota</taxon>
    </lineage>
</organism>
<protein>
    <recommendedName>
        <fullName evidence="4">PrgI family protein</fullName>
    </recommendedName>
</protein>
<feature type="transmembrane region" description="Helical" evidence="1">
    <location>
        <begin position="46"/>
        <end position="65"/>
    </location>
</feature>
<evidence type="ECO:0000313" key="2">
    <source>
        <dbReference type="EMBL" id="OGL88078.1"/>
    </source>
</evidence>
<reference evidence="2 3" key="1">
    <citation type="journal article" date="2016" name="Nat. Commun.">
        <title>Thousands of microbial genomes shed light on interconnected biogeochemical processes in an aquifer system.</title>
        <authorList>
            <person name="Anantharaman K."/>
            <person name="Brown C.T."/>
            <person name="Hug L.A."/>
            <person name="Sharon I."/>
            <person name="Castelle C.J."/>
            <person name="Probst A.J."/>
            <person name="Thomas B.C."/>
            <person name="Singh A."/>
            <person name="Wilkins M.J."/>
            <person name="Karaoz U."/>
            <person name="Brodie E.L."/>
            <person name="Williams K.H."/>
            <person name="Hubbard S.S."/>
            <person name="Banfield J.F."/>
        </authorList>
    </citation>
    <scope>NUCLEOTIDE SEQUENCE [LARGE SCALE GENOMIC DNA]</scope>
</reference>
<evidence type="ECO:0008006" key="4">
    <source>
        <dbReference type="Google" id="ProtNLM"/>
    </source>
</evidence>
<gene>
    <name evidence="2" type="ORF">A3H75_01695</name>
</gene>
<sequence>MPQQFAVPQFIDAEDKIMGPVTVRQFLILIVAALGAFIIWKLATFWLALVLILLWLIFAVVVAFVKINGQNFHVFLLSFVRTLVKPNLRVWKKDYNKEELTAFMQMVPKAVVKEAVVLKERVARGRLSELSLTVNSGGAFNPKDYE</sequence>
<dbReference type="Proteomes" id="UP000176678">
    <property type="component" value="Unassembled WGS sequence"/>
</dbReference>
<dbReference type="STRING" id="1802410.A3H75_01695"/>
<keyword evidence="1" id="KW-1133">Transmembrane helix</keyword>
<name>A0A1F7VD79_9BACT</name>